<evidence type="ECO:0000256" key="6">
    <source>
        <dbReference type="ARBA" id="ARBA00022692"/>
    </source>
</evidence>
<evidence type="ECO:0000259" key="18">
    <source>
        <dbReference type="Pfam" id="PF02665"/>
    </source>
</evidence>
<comment type="caution">
    <text evidence="19">The sequence shown here is derived from an EMBL/GenBank/DDBJ whole genome shotgun (WGS) entry which is preliminary data.</text>
</comment>
<proteinExistence type="predicted"/>
<dbReference type="RefSeq" id="WP_059744253.1">
    <property type="nucleotide sequence ID" value="NZ_LRDC01000001.1"/>
</dbReference>
<evidence type="ECO:0000256" key="10">
    <source>
        <dbReference type="ARBA" id="ARBA00023002"/>
    </source>
</evidence>
<evidence type="ECO:0000256" key="2">
    <source>
        <dbReference type="ARBA" id="ARBA00012500"/>
    </source>
</evidence>
<name>A0A119D0W7_SHEFR</name>
<sequence>MSYLNTLFFGIYPYIAIAIFIVGSIVRYDREQYTWKTGSSQLLEGKELKKGSRAFHIGIIAILLGHFVGLLTPAEVWHVFGIEASDKQLIAMGAGGLFGLICLYGLTILIKRRLYNPRVRATSSNMDIVILMVLYVQLVLGLISIIVSLGHLDGSEMLLLMSWAQNVVTFDVAEATAAIANVNIIFKLHIFLGMSLFVLFPFSRLVHIASVPVQYLTRNYQIVRVKR</sequence>
<dbReference type="InterPro" id="IPR003816">
    <property type="entry name" value="Nitrate_red_gam"/>
</dbReference>
<dbReference type="GO" id="GO:0009055">
    <property type="term" value="F:electron transfer activity"/>
    <property type="evidence" value="ECO:0007669"/>
    <property type="project" value="TreeGrafter"/>
</dbReference>
<dbReference type="GO" id="GO:0005886">
    <property type="term" value="C:plasma membrane"/>
    <property type="evidence" value="ECO:0007669"/>
    <property type="project" value="UniProtKB-SubCell"/>
</dbReference>
<accession>A0A119D0W7</accession>
<dbReference type="EC" id="1.7.5.1" evidence="2"/>
<reference evidence="19 20" key="1">
    <citation type="submission" date="2016-01" db="EMBL/GenBank/DDBJ databases">
        <title>Draft genome of the antarctic isolate Shewanella frigidimarina Ag06-30.</title>
        <authorList>
            <person name="Parmeciano Di Noto G."/>
            <person name="Vazquez S."/>
            <person name="Mac Cormack W."/>
            <person name="Iriarte A."/>
            <person name="Quiroga C."/>
        </authorList>
    </citation>
    <scope>NUCLEOTIDE SEQUENCE [LARGE SCALE GENOMIC DNA]</scope>
    <source>
        <strain evidence="19 20">Ag06-30</strain>
    </source>
</reference>
<evidence type="ECO:0000256" key="1">
    <source>
        <dbReference type="ARBA" id="ARBA00004651"/>
    </source>
</evidence>
<feature type="transmembrane region" description="Helical" evidence="17">
    <location>
        <begin position="129"/>
        <end position="152"/>
    </location>
</feature>
<comment type="subcellular location">
    <subcellularLocation>
        <location evidence="1">Cell membrane</location>
        <topology evidence="1">Multi-pass membrane protein</topology>
    </subcellularLocation>
</comment>
<keyword evidence="7" id="KW-0479">Metal-binding</keyword>
<dbReference type="GO" id="GO:0042128">
    <property type="term" value="P:nitrate assimilation"/>
    <property type="evidence" value="ECO:0007669"/>
    <property type="project" value="UniProtKB-KW"/>
</dbReference>
<evidence type="ECO:0000256" key="3">
    <source>
        <dbReference type="ARBA" id="ARBA00022448"/>
    </source>
</evidence>
<evidence type="ECO:0000256" key="17">
    <source>
        <dbReference type="SAM" id="Phobius"/>
    </source>
</evidence>
<comment type="catalytic activity">
    <reaction evidence="14">
        <text>nitrate + a quinol = a quinone + nitrite + H2O</text>
        <dbReference type="Rhea" id="RHEA:56144"/>
        <dbReference type="ChEBI" id="CHEBI:15377"/>
        <dbReference type="ChEBI" id="CHEBI:16301"/>
        <dbReference type="ChEBI" id="CHEBI:17632"/>
        <dbReference type="ChEBI" id="CHEBI:24646"/>
        <dbReference type="ChEBI" id="CHEBI:132124"/>
        <dbReference type="EC" id="1.7.5.1"/>
    </reaction>
</comment>
<dbReference type="PANTHER" id="PTHR30598">
    <property type="entry name" value="NITRATE REDUCTASE PRIVATE CHAPERONE, REDOX ENZYME MATURATION PROTEIN REMP FAMILY"/>
    <property type="match status" value="1"/>
</dbReference>
<evidence type="ECO:0000313" key="19">
    <source>
        <dbReference type="EMBL" id="KVX03564.1"/>
    </source>
</evidence>
<evidence type="ECO:0000256" key="15">
    <source>
        <dbReference type="ARBA" id="ARBA00063882"/>
    </source>
</evidence>
<dbReference type="InterPro" id="IPR036197">
    <property type="entry name" value="NarG-like_sf"/>
</dbReference>
<keyword evidence="9 17" id="KW-1133">Transmembrane helix</keyword>
<keyword evidence="8" id="KW-0249">Electron transport</keyword>
<dbReference type="AlphaFoldDB" id="A0A119D0W7"/>
<keyword evidence="13 17" id="KW-0472">Membrane</keyword>
<dbReference type="GO" id="GO:0020037">
    <property type="term" value="F:heme binding"/>
    <property type="evidence" value="ECO:0007669"/>
    <property type="project" value="TreeGrafter"/>
</dbReference>
<feature type="transmembrane region" description="Helical" evidence="17">
    <location>
        <begin position="54"/>
        <end position="77"/>
    </location>
</feature>
<dbReference type="Gene3D" id="1.20.950.20">
    <property type="entry name" value="Transmembrane di-heme cytochromes, Chain C"/>
    <property type="match status" value="1"/>
</dbReference>
<keyword evidence="5 16" id="KW-0349">Heme</keyword>
<dbReference type="SUPFAM" id="SSF103501">
    <property type="entry name" value="Respiratory nitrate reductase 1 gamma chain"/>
    <property type="match status" value="1"/>
</dbReference>
<dbReference type="GO" id="GO:0160182">
    <property type="term" value="F:nitrate reductase (quinone) activity"/>
    <property type="evidence" value="ECO:0007669"/>
    <property type="project" value="UniProtKB-EC"/>
</dbReference>
<evidence type="ECO:0000256" key="14">
    <source>
        <dbReference type="ARBA" id="ARBA00048294"/>
    </source>
</evidence>
<keyword evidence="10" id="KW-0560">Oxidoreductase</keyword>
<dbReference type="EMBL" id="LRDC01000001">
    <property type="protein sequence ID" value="KVX03564.1"/>
    <property type="molecule type" value="Genomic_DNA"/>
</dbReference>
<dbReference type="InterPro" id="IPR051936">
    <property type="entry name" value="Heme-iron_electron_transfer"/>
</dbReference>
<dbReference type="FunFam" id="1.20.950.20:FF:000001">
    <property type="entry name" value="Respiratory nitrate reductase subunit gamma"/>
    <property type="match status" value="1"/>
</dbReference>
<feature type="transmembrane region" description="Helical" evidence="17">
    <location>
        <begin position="172"/>
        <end position="200"/>
    </location>
</feature>
<keyword evidence="6 17" id="KW-0812">Transmembrane</keyword>
<keyword evidence="12" id="KW-0534">Nitrate assimilation</keyword>
<feature type="binding site" description="axial binding residue" evidence="16">
    <location>
        <position position="66"/>
    </location>
    <ligand>
        <name>heme b</name>
        <dbReference type="ChEBI" id="CHEBI:60344"/>
        <label>2</label>
    </ligand>
    <ligandPart>
        <name>Fe</name>
        <dbReference type="ChEBI" id="CHEBI:18248"/>
    </ligandPart>
</feature>
<dbReference type="GO" id="GO:0046872">
    <property type="term" value="F:metal ion binding"/>
    <property type="evidence" value="ECO:0007669"/>
    <property type="project" value="UniProtKB-KW"/>
</dbReference>
<dbReference type="GO" id="GO:0009325">
    <property type="term" value="C:nitrate reductase complex"/>
    <property type="evidence" value="ECO:0007669"/>
    <property type="project" value="InterPro"/>
</dbReference>
<feature type="domain" description="NarG-like" evidence="18">
    <location>
        <begin position="5"/>
        <end position="225"/>
    </location>
</feature>
<keyword evidence="11 16" id="KW-0408">Iron</keyword>
<protein>
    <recommendedName>
        <fullName evidence="2">nitrate reductase (quinone)</fullName>
        <ecNumber evidence="2">1.7.5.1</ecNumber>
    </recommendedName>
</protein>
<keyword evidence="4" id="KW-1003">Cell membrane</keyword>
<evidence type="ECO:0000256" key="8">
    <source>
        <dbReference type="ARBA" id="ARBA00022982"/>
    </source>
</evidence>
<evidence type="ECO:0000256" key="13">
    <source>
        <dbReference type="ARBA" id="ARBA00023136"/>
    </source>
</evidence>
<evidence type="ECO:0000256" key="5">
    <source>
        <dbReference type="ARBA" id="ARBA00022617"/>
    </source>
</evidence>
<evidence type="ECO:0000256" key="7">
    <source>
        <dbReference type="ARBA" id="ARBA00022723"/>
    </source>
</evidence>
<organism evidence="19">
    <name type="scientific">Shewanella frigidimarina</name>
    <dbReference type="NCBI Taxonomy" id="56812"/>
    <lineage>
        <taxon>Bacteria</taxon>
        <taxon>Pseudomonadati</taxon>
        <taxon>Pseudomonadota</taxon>
        <taxon>Gammaproteobacteria</taxon>
        <taxon>Alteromonadales</taxon>
        <taxon>Shewanellaceae</taxon>
        <taxon>Shewanella</taxon>
    </lineage>
</organism>
<evidence type="ECO:0000256" key="11">
    <source>
        <dbReference type="ARBA" id="ARBA00023004"/>
    </source>
</evidence>
<feature type="binding site" description="axial binding residue" evidence="16">
    <location>
        <position position="207"/>
    </location>
    <ligand>
        <name>heme b</name>
        <dbReference type="ChEBI" id="CHEBI:60344"/>
        <label>1</label>
    </ligand>
    <ligandPart>
        <name>Fe</name>
        <dbReference type="ChEBI" id="CHEBI:18248"/>
    </ligandPart>
</feature>
<evidence type="ECO:0000256" key="4">
    <source>
        <dbReference type="ARBA" id="ARBA00022475"/>
    </source>
</evidence>
<feature type="transmembrane region" description="Helical" evidence="17">
    <location>
        <begin position="89"/>
        <end position="109"/>
    </location>
</feature>
<feature type="binding site" description="axial binding residue" evidence="16">
    <location>
        <position position="56"/>
    </location>
    <ligand>
        <name>heme b</name>
        <dbReference type="ChEBI" id="CHEBI:60344"/>
        <label>1</label>
    </ligand>
    <ligandPart>
        <name>Fe</name>
        <dbReference type="ChEBI" id="CHEBI:18248"/>
    </ligandPart>
</feature>
<evidence type="ECO:0000256" key="16">
    <source>
        <dbReference type="PIRSR" id="PIRSR603816-1"/>
    </source>
</evidence>
<evidence type="ECO:0000313" key="20">
    <source>
        <dbReference type="Proteomes" id="UP000055702"/>
    </source>
</evidence>
<keyword evidence="3" id="KW-0813">Transport</keyword>
<dbReference type="GO" id="GO:0019645">
    <property type="term" value="P:anaerobic electron transport chain"/>
    <property type="evidence" value="ECO:0007669"/>
    <property type="project" value="UniProtKB-ARBA"/>
</dbReference>
<feature type="transmembrane region" description="Helical" evidence="17">
    <location>
        <begin position="6"/>
        <end position="26"/>
    </location>
</feature>
<dbReference type="PANTHER" id="PTHR30598:SF3">
    <property type="entry name" value="RESPIRATORY NITRATE REDUCTASE 1 GAMMA CHAIN"/>
    <property type="match status" value="1"/>
</dbReference>
<dbReference type="Proteomes" id="UP000055702">
    <property type="component" value="Unassembled WGS sequence"/>
</dbReference>
<evidence type="ECO:0000256" key="12">
    <source>
        <dbReference type="ARBA" id="ARBA00023063"/>
    </source>
</evidence>
<gene>
    <name evidence="19" type="ORF">AWJ07_03135</name>
</gene>
<evidence type="ECO:0000256" key="9">
    <source>
        <dbReference type="ARBA" id="ARBA00022989"/>
    </source>
</evidence>
<feature type="binding site" description="axial binding residue" evidence="16">
    <location>
        <position position="189"/>
    </location>
    <ligand>
        <name>heme b</name>
        <dbReference type="ChEBI" id="CHEBI:60344"/>
        <label>1</label>
    </ligand>
    <ligandPart>
        <name>Fe</name>
        <dbReference type="ChEBI" id="CHEBI:18248"/>
    </ligandPart>
</feature>
<dbReference type="Pfam" id="PF02665">
    <property type="entry name" value="Nitrate_red_gam"/>
    <property type="match status" value="1"/>
</dbReference>
<dbReference type="NCBIfam" id="TIGR00351">
    <property type="entry name" value="narI"/>
    <property type="match status" value="1"/>
</dbReference>
<comment type="subunit">
    <text evidence="15">Dimer of heterotrimers each composed of an alpha, a beta and a gamma chain. Alpha and beta are catalytic chains; gamma chains are involved in binding the enzyme complex to the cytoplasmic membrane.</text>
</comment>
<dbReference type="InterPro" id="IPR023234">
    <property type="entry name" value="NarG-like_domain"/>
</dbReference>